<evidence type="ECO:0000313" key="1">
    <source>
        <dbReference type="EMBL" id="OSD06901.1"/>
    </source>
</evidence>
<dbReference type="Proteomes" id="UP000193067">
    <property type="component" value="Unassembled WGS sequence"/>
</dbReference>
<reference evidence="1 2" key="1">
    <citation type="journal article" date="2015" name="Biotechnol. Biofuels">
        <title>Enhanced degradation of softwood versus hardwood by the white-rot fungus Pycnoporus coccineus.</title>
        <authorList>
            <person name="Couturier M."/>
            <person name="Navarro D."/>
            <person name="Chevret D."/>
            <person name="Henrissat B."/>
            <person name="Piumi F."/>
            <person name="Ruiz-Duenas F.J."/>
            <person name="Martinez A.T."/>
            <person name="Grigoriev I.V."/>
            <person name="Riley R."/>
            <person name="Lipzen A."/>
            <person name="Berrin J.G."/>
            <person name="Master E.R."/>
            <person name="Rosso M.N."/>
        </authorList>
    </citation>
    <scope>NUCLEOTIDE SEQUENCE [LARGE SCALE GENOMIC DNA]</scope>
    <source>
        <strain evidence="1 2">BRFM310</strain>
    </source>
</reference>
<protein>
    <submittedName>
        <fullName evidence="1">Uncharacterized protein</fullName>
    </submittedName>
</protein>
<organism evidence="1 2">
    <name type="scientific">Trametes coccinea (strain BRFM310)</name>
    <name type="common">Pycnoporus coccineus</name>
    <dbReference type="NCBI Taxonomy" id="1353009"/>
    <lineage>
        <taxon>Eukaryota</taxon>
        <taxon>Fungi</taxon>
        <taxon>Dikarya</taxon>
        <taxon>Basidiomycota</taxon>
        <taxon>Agaricomycotina</taxon>
        <taxon>Agaricomycetes</taxon>
        <taxon>Polyporales</taxon>
        <taxon>Polyporaceae</taxon>
        <taxon>Trametes</taxon>
    </lineage>
</organism>
<evidence type="ECO:0000313" key="2">
    <source>
        <dbReference type="Proteomes" id="UP000193067"/>
    </source>
</evidence>
<gene>
    <name evidence="1" type="ORF">PYCCODRAFT_778335</name>
</gene>
<proteinExistence type="predicted"/>
<keyword evidence="2" id="KW-1185">Reference proteome</keyword>
<dbReference type="EMBL" id="KZ084089">
    <property type="protein sequence ID" value="OSD06901.1"/>
    <property type="molecule type" value="Genomic_DNA"/>
</dbReference>
<dbReference type="AlphaFoldDB" id="A0A1Y2J371"/>
<accession>A0A1Y2J371</accession>
<sequence>MHLSRRSHLPCNQLFPSHTPLPHTPTLFSVTALLCILPLRLDLSPISLLHRSTLRILSYSSLILWLLSSNLFAASPSLLLTMSYLIWLSRIASSGCGSALHTFAVIPLVPMAHRIEIPIQVGCLDGLLAKTSAF</sequence>
<name>A0A1Y2J371_TRAC3</name>